<dbReference type="AlphaFoldDB" id="A0AAE1B1I6"/>
<accession>A0AAE1B1I6</accession>
<organism evidence="2 3">
    <name type="scientific">Elysia crispata</name>
    <name type="common">lettuce slug</name>
    <dbReference type="NCBI Taxonomy" id="231223"/>
    <lineage>
        <taxon>Eukaryota</taxon>
        <taxon>Metazoa</taxon>
        <taxon>Spiralia</taxon>
        <taxon>Lophotrochozoa</taxon>
        <taxon>Mollusca</taxon>
        <taxon>Gastropoda</taxon>
        <taxon>Heterobranchia</taxon>
        <taxon>Euthyneura</taxon>
        <taxon>Panpulmonata</taxon>
        <taxon>Sacoglossa</taxon>
        <taxon>Placobranchoidea</taxon>
        <taxon>Plakobranchidae</taxon>
        <taxon>Elysia</taxon>
    </lineage>
</organism>
<evidence type="ECO:0000313" key="3">
    <source>
        <dbReference type="Proteomes" id="UP001283361"/>
    </source>
</evidence>
<gene>
    <name evidence="2" type="ORF">RRG08_054640</name>
</gene>
<feature type="signal peptide" evidence="1">
    <location>
        <begin position="1"/>
        <end position="21"/>
    </location>
</feature>
<sequence length="361" mass="41900">MRSFALVLALLPIFVDWKALCTNHYRNDDALDNWTNIREVLYGLVDNGILVKVLRFKGAGSNYLNWMSKNRLIESDWEDLKFAKPNFFGLVENLNEADVSPPSLRYPSPSSTTTEAVWTVTVDKEKPACIWERNETYPYFKYVAGQKYENLNSYRIRSAQAIVVLLNYMHFPQGEPSEYHDLFRTGEKECRFAFRGTAKVGQLVYQAYETGAEVKDYMEATCKTDNWKNIDQILFGIIHKGKMVKTNFFNGERTNYLDWFQPEYLLNSSWYDLPIGSQHFFSIIGNPDLKRRFYIERNFGACTDDAGWVVVSNKPPRPCPWEDSEIFPIIKFTAGPKAENWSEGDVLEADAFVIFLKYKKL</sequence>
<keyword evidence="3" id="KW-1185">Reference proteome</keyword>
<keyword evidence="1" id="KW-0732">Signal</keyword>
<protein>
    <submittedName>
        <fullName evidence="2">Uncharacterized protein</fullName>
    </submittedName>
</protein>
<name>A0AAE1B1I6_9GAST</name>
<evidence type="ECO:0000313" key="2">
    <source>
        <dbReference type="EMBL" id="KAK3797614.1"/>
    </source>
</evidence>
<proteinExistence type="predicted"/>
<dbReference type="Proteomes" id="UP001283361">
    <property type="component" value="Unassembled WGS sequence"/>
</dbReference>
<evidence type="ECO:0000256" key="1">
    <source>
        <dbReference type="SAM" id="SignalP"/>
    </source>
</evidence>
<feature type="chain" id="PRO_5042106379" evidence="1">
    <location>
        <begin position="22"/>
        <end position="361"/>
    </location>
</feature>
<comment type="caution">
    <text evidence="2">The sequence shown here is derived from an EMBL/GenBank/DDBJ whole genome shotgun (WGS) entry which is preliminary data.</text>
</comment>
<reference evidence="2" key="1">
    <citation type="journal article" date="2023" name="G3 (Bethesda)">
        <title>A reference genome for the long-term kleptoplast-retaining sea slug Elysia crispata morphotype clarki.</title>
        <authorList>
            <person name="Eastman K.E."/>
            <person name="Pendleton A.L."/>
            <person name="Shaikh M.A."/>
            <person name="Suttiyut T."/>
            <person name="Ogas R."/>
            <person name="Tomko P."/>
            <person name="Gavelis G."/>
            <person name="Widhalm J.R."/>
            <person name="Wisecaver J.H."/>
        </authorList>
    </citation>
    <scope>NUCLEOTIDE SEQUENCE</scope>
    <source>
        <strain evidence="2">ECLA1</strain>
    </source>
</reference>
<dbReference type="EMBL" id="JAWDGP010000750">
    <property type="protein sequence ID" value="KAK3797614.1"/>
    <property type="molecule type" value="Genomic_DNA"/>
</dbReference>